<name>A0A7Z7NP05_9BURK</name>
<evidence type="ECO:0000256" key="1">
    <source>
        <dbReference type="SAM" id="MobiDB-lite"/>
    </source>
</evidence>
<proteinExistence type="predicted"/>
<accession>A0A7Z7NP05</accession>
<dbReference type="EMBL" id="LT978514">
    <property type="protein sequence ID" value="SPC22768.1"/>
    <property type="molecule type" value="Genomic_DNA"/>
</dbReference>
<protein>
    <submittedName>
        <fullName evidence="2">Uncharacterized protein</fullName>
    </submittedName>
</protein>
<feature type="compositionally biased region" description="Polar residues" evidence="1">
    <location>
        <begin position="48"/>
        <end position="64"/>
    </location>
</feature>
<evidence type="ECO:0000313" key="2">
    <source>
        <dbReference type="EMBL" id="SPC22768.1"/>
    </source>
</evidence>
<gene>
    <name evidence="2" type="ORF">CBM2594_B50009</name>
</gene>
<reference evidence="2 3" key="1">
    <citation type="submission" date="2018-01" db="EMBL/GenBank/DDBJ databases">
        <authorList>
            <person name="Clerissi C."/>
        </authorList>
    </citation>
    <scope>NUCLEOTIDE SEQUENCE [LARGE SCALE GENOMIC DNA]</scope>
    <source>
        <strain evidence="2">Cupriavidus taiwanensis STM 6021</strain>
    </source>
</reference>
<organism evidence="2 3">
    <name type="scientific">Cupriavidus taiwanensis</name>
    <dbReference type="NCBI Taxonomy" id="164546"/>
    <lineage>
        <taxon>Bacteria</taxon>
        <taxon>Pseudomonadati</taxon>
        <taxon>Pseudomonadota</taxon>
        <taxon>Betaproteobacteria</taxon>
        <taxon>Burkholderiales</taxon>
        <taxon>Burkholderiaceae</taxon>
        <taxon>Cupriavidus</taxon>
    </lineage>
</organism>
<feature type="region of interest" description="Disordered" evidence="1">
    <location>
        <begin position="1"/>
        <end position="30"/>
    </location>
</feature>
<dbReference type="AlphaFoldDB" id="A0A7Z7NP05"/>
<evidence type="ECO:0000313" key="3">
    <source>
        <dbReference type="Proteomes" id="UP000257139"/>
    </source>
</evidence>
<dbReference type="Proteomes" id="UP000257139">
    <property type="component" value="Chromosome CBM2594_b"/>
</dbReference>
<sequence>MAGQRHGGACLRHGARRRARPPLARRAAVRRRRRRAVDFFLYRCRSLTDSGRPTQPLVSIQKNSTPHEDPVPQAASGHGCALHGLTATTGGAPWTAASFSSGEAS</sequence>
<feature type="region of interest" description="Disordered" evidence="1">
    <location>
        <begin position="48"/>
        <end position="79"/>
    </location>
</feature>